<dbReference type="PANTHER" id="PTHR45908">
    <property type="entry name" value="PROTEIN CBG11750-RELATED"/>
    <property type="match status" value="1"/>
</dbReference>
<dbReference type="InterPro" id="IPR002921">
    <property type="entry name" value="Fungal_lipase-type"/>
</dbReference>
<organism evidence="3 4">
    <name type="scientific">Strongyloides venezuelensis</name>
    <name type="common">Threadworm</name>
    <dbReference type="NCBI Taxonomy" id="75913"/>
    <lineage>
        <taxon>Eukaryota</taxon>
        <taxon>Metazoa</taxon>
        <taxon>Ecdysozoa</taxon>
        <taxon>Nematoda</taxon>
        <taxon>Chromadorea</taxon>
        <taxon>Rhabditida</taxon>
        <taxon>Tylenchina</taxon>
        <taxon>Panagrolaimomorpha</taxon>
        <taxon>Strongyloidoidea</taxon>
        <taxon>Strongyloididae</taxon>
        <taxon>Strongyloides</taxon>
    </lineage>
</organism>
<reference evidence="3" key="1">
    <citation type="submission" date="2014-07" db="EMBL/GenBank/DDBJ databases">
        <authorList>
            <person name="Martin A.A"/>
            <person name="De Silva N."/>
        </authorList>
    </citation>
    <scope>NUCLEOTIDE SEQUENCE</scope>
</reference>
<dbReference type="Gene3D" id="3.40.50.1820">
    <property type="entry name" value="alpha/beta hydrolase"/>
    <property type="match status" value="1"/>
</dbReference>
<feature type="signal peptide" evidence="1">
    <location>
        <begin position="1"/>
        <end position="16"/>
    </location>
</feature>
<evidence type="ECO:0000256" key="1">
    <source>
        <dbReference type="SAM" id="SignalP"/>
    </source>
</evidence>
<dbReference type="PANTHER" id="PTHR45908:SF5">
    <property type="entry name" value="FUNGAL LIPASE-LIKE DOMAIN-CONTAINING PROTEIN"/>
    <property type="match status" value="1"/>
</dbReference>
<keyword evidence="1" id="KW-0732">Signal</keyword>
<dbReference type="GO" id="GO:0006629">
    <property type="term" value="P:lipid metabolic process"/>
    <property type="evidence" value="ECO:0007669"/>
    <property type="project" value="InterPro"/>
</dbReference>
<feature type="chain" id="PRO_5005329112" evidence="1">
    <location>
        <begin position="17"/>
        <end position="333"/>
    </location>
</feature>
<proteinExistence type="predicted"/>
<dbReference type="AlphaFoldDB" id="A0A0K0F3Q0"/>
<evidence type="ECO:0000313" key="3">
    <source>
        <dbReference type="Proteomes" id="UP000035680"/>
    </source>
</evidence>
<accession>A0A0K0F3Q0</accession>
<evidence type="ECO:0000313" key="4">
    <source>
        <dbReference type="WBParaSite" id="SVE_0343400.1"/>
    </source>
</evidence>
<keyword evidence="3" id="KW-1185">Reference proteome</keyword>
<feature type="domain" description="Fungal lipase-type" evidence="2">
    <location>
        <begin position="93"/>
        <end position="226"/>
    </location>
</feature>
<sequence length="333" mass="39378">MYFLTIFLLKCNFLSGRIVDFYLTKYYNHRLAGLLYLLALDSYKDNSGVCIPKFVELFKLYSCYRGKRVICDKKRNTCGFSILINKFTKKIIISLSGTVGILQQFREGTSLLKKLKDFHGMGLVNNYFAEIHEYLWKNIKDVFDEPHYKNFKVIVTGHSLGGAMAALIGLRIQFEEIRKSSDIFLYTFGEPRVGTHTFAIHFDKRVPNCWRVVYATDFVAHIPSCKKVRPTRLKLSRKRVNLPCDPHSLNGYYHHGTEVWYPNTKTFRNFYRICLGYPRNEDFNCSDHVNFRIHKYSYHRGHHSQYFLDLYKTYPHIFKANYDKTCKIYNKME</sequence>
<dbReference type="CDD" id="cd00519">
    <property type="entry name" value="Lipase_3"/>
    <property type="match status" value="1"/>
</dbReference>
<dbReference type="Pfam" id="PF01764">
    <property type="entry name" value="Lipase_3"/>
    <property type="match status" value="1"/>
</dbReference>
<dbReference type="Proteomes" id="UP000035680">
    <property type="component" value="Unassembled WGS sequence"/>
</dbReference>
<dbReference type="WBParaSite" id="SVE_0343400.1">
    <property type="protein sequence ID" value="SVE_0343400.1"/>
    <property type="gene ID" value="SVE_0343400"/>
</dbReference>
<name>A0A0K0F3Q0_STRVS</name>
<dbReference type="SUPFAM" id="SSF53474">
    <property type="entry name" value="alpha/beta-Hydrolases"/>
    <property type="match status" value="1"/>
</dbReference>
<protein>
    <submittedName>
        <fullName evidence="4">Lipase_3 domain-containing protein</fullName>
    </submittedName>
</protein>
<reference evidence="4" key="2">
    <citation type="submission" date="2015-08" db="UniProtKB">
        <authorList>
            <consortium name="WormBaseParasite"/>
        </authorList>
    </citation>
    <scope>IDENTIFICATION</scope>
</reference>
<evidence type="ECO:0000259" key="2">
    <source>
        <dbReference type="Pfam" id="PF01764"/>
    </source>
</evidence>
<dbReference type="InterPro" id="IPR029058">
    <property type="entry name" value="AB_hydrolase_fold"/>
</dbReference>